<evidence type="ECO:0000313" key="2">
    <source>
        <dbReference type="EMBL" id="KAE9402457.1"/>
    </source>
</evidence>
<protein>
    <submittedName>
        <fullName evidence="2">Uncharacterized protein</fullName>
    </submittedName>
</protein>
<feature type="compositionally biased region" description="Basic and acidic residues" evidence="1">
    <location>
        <begin position="246"/>
        <end position="270"/>
    </location>
</feature>
<reference evidence="2" key="1">
    <citation type="journal article" date="2019" name="Environ. Microbiol.">
        <title>Fungal ecological strategies reflected in gene transcription - a case study of two litter decomposers.</title>
        <authorList>
            <person name="Barbi F."/>
            <person name="Kohler A."/>
            <person name="Barry K."/>
            <person name="Baskaran P."/>
            <person name="Daum C."/>
            <person name="Fauchery L."/>
            <person name="Ihrmark K."/>
            <person name="Kuo A."/>
            <person name="LaButti K."/>
            <person name="Lipzen A."/>
            <person name="Morin E."/>
            <person name="Grigoriev I.V."/>
            <person name="Henrissat B."/>
            <person name="Lindahl B."/>
            <person name="Martin F."/>
        </authorList>
    </citation>
    <scope>NUCLEOTIDE SEQUENCE</scope>
    <source>
        <strain evidence="2">JB14</strain>
    </source>
</reference>
<name>A0A6A4HZS4_9AGAR</name>
<proteinExistence type="predicted"/>
<feature type="region of interest" description="Disordered" evidence="1">
    <location>
        <begin position="210"/>
        <end position="312"/>
    </location>
</feature>
<feature type="compositionally biased region" description="Polar residues" evidence="1">
    <location>
        <begin position="225"/>
        <end position="234"/>
    </location>
</feature>
<accession>A0A6A4HZS4</accession>
<organism evidence="2 3">
    <name type="scientific">Gymnopus androsaceus JB14</name>
    <dbReference type="NCBI Taxonomy" id="1447944"/>
    <lineage>
        <taxon>Eukaryota</taxon>
        <taxon>Fungi</taxon>
        <taxon>Dikarya</taxon>
        <taxon>Basidiomycota</taxon>
        <taxon>Agaricomycotina</taxon>
        <taxon>Agaricomycetes</taxon>
        <taxon>Agaricomycetidae</taxon>
        <taxon>Agaricales</taxon>
        <taxon>Marasmiineae</taxon>
        <taxon>Omphalotaceae</taxon>
        <taxon>Gymnopus</taxon>
    </lineage>
</organism>
<dbReference type="Proteomes" id="UP000799118">
    <property type="component" value="Unassembled WGS sequence"/>
</dbReference>
<evidence type="ECO:0000313" key="3">
    <source>
        <dbReference type="Proteomes" id="UP000799118"/>
    </source>
</evidence>
<gene>
    <name evidence="2" type="ORF">BT96DRAFT_991110</name>
</gene>
<sequence>MACGKMTKDVERFSLENISGHWKTRENLIETKATLFLDPNAVKCPTEISQILDAHIDLIVKLVVDPSKISVQEVPSLAMMAEKNKININATVYTGGLLDTEVAVINNWFHRRIPFVKNLSYLGCIHMAIAHCHTLLIAHRHHEEFLQTIDSSIENTEQFVLQKAWDYLKEWTGYDVDGKEKNMLDVNSEAISILDKIMFDKSERAGIAGNDQWGLDAGPHEQCWEPSSSGPSVTHNKKREGDDDIELQKGADYDHKAESQELAHAQDLRARKTPQKSNQPWPKSRLRRKRNITEVDQAGLDDTDSQKKKRKE</sequence>
<evidence type="ECO:0000256" key="1">
    <source>
        <dbReference type="SAM" id="MobiDB-lite"/>
    </source>
</evidence>
<keyword evidence="3" id="KW-1185">Reference proteome</keyword>
<dbReference type="OrthoDB" id="3027520at2759"/>
<dbReference type="AlphaFoldDB" id="A0A6A4HZS4"/>
<dbReference type="EMBL" id="ML769434">
    <property type="protein sequence ID" value="KAE9402457.1"/>
    <property type="molecule type" value="Genomic_DNA"/>
</dbReference>